<sequence length="456" mass="52292">MILKLILGFLFGFLFLGCSGGGTSEGNKLLLKIDFTEESSINTSNPDRGFYDADYELNADRDYNMFEEAKENGYTLVYAPLNLEEYNTTKHLPETLLDTINTNLNYAVESGVKLIFRIKYRGDLEGNDPQKEIILGHLDQLKSILQKHKEIISIIQAGTIGAWGEWHSFTGDYAETDKDYKKNRRDIIAKLSDIFPQKYIQLRTPMHKELLYGSLVKYDDADEEKAKEGMITKDIAFTQDIRAKTGHHNDCFLSSKTDSGTYPSHNIAFWKSYVANDTKYAPVGGETCKDDDTYTTCSNAINTLKELQYSYLNHAYHPDVIQRWKDEGCYRQINENLGYRLVAKTLTLQKSDYSVNLSLTIENKGFASPYIKSEVNFILKSDAHTYRFKQAVDMRTFFPNEVKQIKYSLPLEDIENAEYCLYLQIGKDYSSIRLSNTQLWDESNNANKLACNIVME</sequence>
<name>A0A1W1CM41_9ZZZZ</name>
<feature type="domain" description="DUF4832" evidence="1">
    <location>
        <begin position="244"/>
        <end position="431"/>
    </location>
</feature>
<dbReference type="AlphaFoldDB" id="A0A1W1CM41"/>
<proteinExistence type="predicted"/>
<dbReference type="InterPro" id="IPR032379">
    <property type="entry name" value="DUF4874"/>
</dbReference>
<dbReference type="EMBL" id="FPHI01000030">
    <property type="protein sequence ID" value="SFV66886.1"/>
    <property type="molecule type" value="Genomic_DNA"/>
</dbReference>
<evidence type="ECO:0000259" key="1">
    <source>
        <dbReference type="Pfam" id="PF16116"/>
    </source>
</evidence>
<dbReference type="PROSITE" id="PS51257">
    <property type="entry name" value="PROKAR_LIPOPROTEIN"/>
    <property type="match status" value="1"/>
</dbReference>
<dbReference type="InterPro" id="IPR032267">
    <property type="entry name" value="DUF4832"/>
</dbReference>
<accession>A0A1W1CM41</accession>
<evidence type="ECO:0000313" key="3">
    <source>
        <dbReference type="EMBL" id="SFV66886.1"/>
    </source>
</evidence>
<evidence type="ECO:0000259" key="2">
    <source>
        <dbReference type="Pfam" id="PF16173"/>
    </source>
</evidence>
<organism evidence="3">
    <name type="scientific">hydrothermal vent metagenome</name>
    <dbReference type="NCBI Taxonomy" id="652676"/>
    <lineage>
        <taxon>unclassified sequences</taxon>
        <taxon>metagenomes</taxon>
        <taxon>ecological metagenomes</taxon>
    </lineage>
</organism>
<dbReference type="Pfam" id="PF16173">
    <property type="entry name" value="DUF4874"/>
    <property type="match status" value="1"/>
</dbReference>
<feature type="domain" description="DUF4874" evidence="2">
    <location>
        <begin position="45"/>
        <end position="207"/>
    </location>
</feature>
<dbReference type="Pfam" id="PF16116">
    <property type="entry name" value="DUF4832"/>
    <property type="match status" value="1"/>
</dbReference>
<evidence type="ECO:0008006" key="4">
    <source>
        <dbReference type="Google" id="ProtNLM"/>
    </source>
</evidence>
<reference evidence="3" key="1">
    <citation type="submission" date="2016-10" db="EMBL/GenBank/DDBJ databases">
        <authorList>
            <person name="de Groot N.N."/>
        </authorList>
    </citation>
    <scope>NUCLEOTIDE SEQUENCE</scope>
</reference>
<gene>
    <name evidence="3" type="ORF">MNB_SV-3-1175</name>
</gene>
<protein>
    <recommendedName>
        <fullName evidence="4">DUF4832 domain-containing protein</fullName>
    </recommendedName>
</protein>